<comment type="subcellular location">
    <subcellularLocation>
        <location evidence="6">Cytoplasm</location>
    </subcellularLocation>
</comment>
<keyword evidence="4 6" id="KW-0143">Chaperone</keyword>
<proteinExistence type="inferred from homology"/>
<dbReference type="EMBL" id="JAJAXM010000002">
    <property type="protein sequence ID" value="MCG9024608.1"/>
    <property type="molecule type" value="Genomic_DNA"/>
</dbReference>
<keyword evidence="2 6" id="KW-0547">Nucleotide-binding</keyword>
<reference evidence="10 12" key="4">
    <citation type="submission" date="2021-10" db="EMBL/GenBank/DDBJ databases">
        <title>Whole-genome sequencing analysis of Laribacter hongkongensis: virulence gene profiles, carbohydrate-active enzyme prediction, and antimicrobial resistance characterization.</title>
        <authorList>
            <person name="Yuan P."/>
            <person name="Zhan Y."/>
            <person name="Chen D."/>
        </authorList>
    </citation>
    <scope>NUCLEOTIDE SEQUENCE [LARGE SCALE GENOMIC DNA]</scope>
    <source>
        <strain evidence="10 12">W67</strain>
    </source>
</reference>
<dbReference type="NCBIfam" id="TIGR02348">
    <property type="entry name" value="GroEL"/>
    <property type="match status" value="1"/>
</dbReference>
<dbReference type="GO" id="GO:0016853">
    <property type="term" value="F:isomerase activity"/>
    <property type="evidence" value="ECO:0007669"/>
    <property type="project" value="UniProtKB-KW"/>
</dbReference>
<evidence type="ECO:0000256" key="1">
    <source>
        <dbReference type="ARBA" id="ARBA00006607"/>
    </source>
</evidence>
<evidence type="ECO:0000256" key="2">
    <source>
        <dbReference type="ARBA" id="ARBA00022741"/>
    </source>
</evidence>
<dbReference type="PROSITE" id="PS00296">
    <property type="entry name" value="CHAPERONINS_CPN60"/>
    <property type="match status" value="1"/>
</dbReference>
<dbReference type="EMBL" id="CP022115">
    <property type="protein sequence ID" value="ASJ23482.1"/>
    <property type="molecule type" value="Genomic_DNA"/>
</dbReference>
<keyword evidence="6" id="KW-0963">Cytoplasm</keyword>
<keyword evidence="5 6" id="KW-0413">Isomerase</keyword>
<dbReference type="GeneID" id="75108994"/>
<dbReference type="OrthoDB" id="9766614at2"/>
<dbReference type="SUPFAM" id="SSF54849">
    <property type="entry name" value="GroEL-intermediate domain like"/>
    <property type="match status" value="1"/>
</dbReference>
<dbReference type="Proteomes" id="UP000197424">
    <property type="component" value="Chromosome"/>
</dbReference>
<dbReference type="PRINTS" id="PR00298">
    <property type="entry name" value="CHAPERONIN60"/>
</dbReference>
<accession>A0A248LFR8</accession>
<reference evidence="9" key="3">
    <citation type="submission" date="2017-06" db="EMBL/GenBank/DDBJ databases">
        <authorList>
            <person name="Kim H.J."/>
            <person name="Triplett B.A."/>
        </authorList>
    </citation>
    <scope>NUCLEOTIDE SEQUENCE</scope>
    <source>
        <strain evidence="9">HLGZ1</strain>
    </source>
</reference>
<dbReference type="HAMAP" id="MF_00600">
    <property type="entry name" value="CH60"/>
    <property type="match status" value="1"/>
</dbReference>
<evidence type="ECO:0000256" key="8">
    <source>
        <dbReference type="RuleBase" id="RU000419"/>
    </source>
</evidence>
<dbReference type="Gene3D" id="3.50.7.10">
    <property type="entry name" value="GroEL"/>
    <property type="match status" value="1"/>
</dbReference>
<evidence type="ECO:0000313" key="9">
    <source>
        <dbReference type="EMBL" id="ASJ23482.1"/>
    </source>
</evidence>
<keyword evidence="3 6" id="KW-0067">ATP-binding</keyword>
<evidence type="ECO:0000256" key="6">
    <source>
        <dbReference type="HAMAP-Rule" id="MF_00600"/>
    </source>
</evidence>
<dbReference type="RefSeq" id="WP_012696145.1">
    <property type="nucleotide sequence ID" value="NZ_CP022115.1"/>
</dbReference>
<dbReference type="NCBIfam" id="NF009488">
    <property type="entry name" value="PRK12850.1"/>
    <property type="match status" value="1"/>
</dbReference>
<sequence>MAAKDVKFGDSARSKMVVGVNILADAVKTTLGPKGRNVVLERSYGAPTITKDGVSVAKEIELKDKFENMGAQMVKEVASKTNDVAGDGTTTATVLAQAIVQEGMKYVAAGMNPMDLKRGIDKAVVALVEEIKNIAKPCATTKEIAQVGAISANSDTVIGEKIAAAMEKVGKEGVITVEDGSGLEDELDVVEGMQFDRGYLSPYFINQPEKQIAQLDNPYVLLCDKKISNIRELLPTLEQVAKSGRPLLIIAEDVEGEALATLVVNNMRGILKTVAVKAPGFGDRRKAMLEDIAILTGGTVIAEEVGLTLEKVSLEMLGQAKRVEVAKENTTLIDGAGSEAAIKARVEQIRALIETATSDYDREKMQERLAKLAGGVAVIKVGAATEVEMKEKKARVEDALHATRAAVEEGIVAGGGVALLRARANLKEVATINAEQAAGVQIVMRAIESPLRQIVANAGDEPSVVVNKVYEGSGNFGYNAATGEYGDLVEMGVLDPAKVTRSALQHAASVAGLMLTTDCMVAELPEDKPAAPDMGGMGGMGGMM</sequence>
<dbReference type="EC" id="5.6.1.7" evidence="6"/>
<dbReference type="GO" id="GO:0051082">
    <property type="term" value="F:unfolded protein binding"/>
    <property type="evidence" value="ECO:0007669"/>
    <property type="project" value="UniProtKB-UniRule"/>
</dbReference>
<feature type="binding site" evidence="6">
    <location>
        <position position="51"/>
    </location>
    <ligand>
        <name>ATP</name>
        <dbReference type="ChEBI" id="CHEBI:30616"/>
    </ligand>
</feature>
<dbReference type="NCBIfam" id="NF009487">
    <property type="entry name" value="PRK12849.1"/>
    <property type="match status" value="1"/>
</dbReference>
<dbReference type="InterPro" id="IPR002423">
    <property type="entry name" value="Cpn60/GroEL/TCP-1"/>
</dbReference>
<dbReference type="GO" id="GO:0005737">
    <property type="term" value="C:cytoplasm"/>
    <property type="evidence" value="ECO:0007669"/>
    <property type="project" value="UniProtKB-SubCell"/>
</dbReference>
<comment type="similarity">
    <text evidence="1 6 7">Belongs to the chaperonin (HSP60) family.</text>
</comment>
<evidence type="ECO:0000313" key="12">
    <source>
        <dbReference type="Proteomes" id="UP001200247"/>
    </source>
</evidence>
<name>A0A248LFR8_9NEIS</name>
<dbReference type="GO" id="GO:0042026">
    <property type="term" value="P:protein refolding"/>
    <property type="evidence" value="ECO:0007669"/>
    <property type="project" value="UniProtKB-UniRule"/>
</dbReference>
<dbReference type="InterPro" id="IPR018370">
    <property type="entry name" value="Chaperonin_Cpn60_CS"/>
</dbReference>
<dbReference type="OMA" id="TDTDKME"/>
<dbReference type="CDD" id="cd03344">
    <property type="entry name" value="GroEL"/>
    <property type="match status" value="1"/>
</dbReference>
<dbReference type="FunFam" id="1.10.560.10:FF:000001">
    <property type="entry name" value="60 kDa chaperonin"/>
    <property type="match status" value="1"/>
</dbReference>
<dbReference type="PANTHER" id="PTHR45633">
    <property type="entry name" value="60 KDA HEAT SHOCK PROTEIN, MITOCHONDRIAL"/>
    <property type="match status" value="1"/>
</dbReference>
<reference evidence="9" key="1">
    <citation type="journal article" date="2017" name="J. Antimicrob. Chemother.">
        <title>Emergence and genomic analysis of MDR Laribacter hongkongensis strain HLGZ1 from Guangzhou, China.</title>
        <authorList>
            <person name="Wu H.K."/>
            <person name="Chen J.H."/>
            <person name="Yang L."/>
            <person name="Li A.R."/>
            <person name="Su D.H."/>
            <person name="Lin Y.P."/>
            <person name="Chen D.Q."/>
        </authorList>
    </citation>
    <scope>NUCLEOTIDE SEQUENCE</scope>
    <source>
        <strain evidence="9">HLGZ1</strain>
    </source>
</reference>
<evidence type="ECO:0000256" key="3">
    <source>
        <dbReference type="ARBA" id="ARBA00022840"/>
    </source>
</evidence>
<evidence type="ECO:0000256" key="4">
    <source>
        <dbReference type="ARBA" id="ARBA00023186"/>
    </source>
</evidence>
<feature type="binding site" evidence="6">
    <location>
        <begin position="479"/>
        <end position="481"/>
    </location>
    <ligand>
        <name>ATP</name>
        <dbReference type="ChEBI" id="CHEBI:30616"/>
    </ligand>
</feature>
<dbReference type="Proteomes" id="UP001200247">
    <property type="component" value="Unassembled WGS sequence"/>
</dbReference>
<evidence type="ECO:0000256" key="5">
    <source>
        <dbReference type="ARBA" id="ARBA00023235"/>
    </source>
</evidence>
<dbReference type="FunFam" id="3.50.7.10:FF:000001">
    <property type="entry name" value="60 kDa chaperonin"/>
    <property type="match status" value="1"/>
</dbReference>
<dbReference type="GO" id="GO:0005524">
    <property type="term" value="F:ATP binding"/>
    <property type="evidence" value="ECO:0007669"/>
    <property type="project" value="UniProtKB-UniRule"/>
</dbReference>
<feature type="binding site" evidence="6">
    <location>
        <begin position="87"/>
        <end position="91"/>
    </location>
    <ligand>
        <name>ATP</name>
        <dbReference type="ChEBI" id="CHEBI:30616"/>
    </ligand>
</feature>
<evidence type="ECO:0000313" key="11">
    <source>
        <dbReference type="Proteomes" id="UP000197424"/>
    </source>
</evidence>
<gene>
    <name evidence="6 10" type="primary">groL</name>
    <name evidence="6" type="synonym">groEL</name>
    <name evidence="10" type="ORF">LH440_01570</name>
    <name evidence="9" type="ORF">LHGZ1_0651</name>
</gene>
<dbReference type="SUPFAM" id="SSF52029">
    <property type="entry name" value="GroEL apical domain-like"/>
    <property type="match status" value="1"/>
</dbReference>
<dbReference type="Gene3D" id="1.10.560.10">
    <property type="entry name" value="GroEL-like equatorial domain"/>
    <property type="match status" value="1"/>
</dbReference>
<dbReference type="NCBIfam" id="NF000592">
    <property type="entry name" value="PRK00013.1"/>
    <property type="match status" value="1"/>
</dbReference>
<dbReference type="InterPro" id="IPR027409">
    <property type="entry name" value="GroEL-like_apical_dom_sf"/>
</dbReference>
<protein>
    <recommendedName>
        <fullName evidence="6">Chaperonin GroEL</fullName>
        <ecNumber evidence="6">5.6.1.7</ecNumber>
    </recommendedName>
    <alternativeName>
        <fullName evidence="6">60 kDa chaperonin</fullName>
    </alternativeName>
    <alternativeName>
        <fullName evidence="6">Chaperonin-60</fullName>
        <shortName evidence="6">Cpn60</shortName>
    </alternativeName>
</protein>
<dbReference type="SUPFAM" id="SSF48592">
    <property type="entry name" value="GroEL equatorial domain-like"/>
    <property type="match status" value="1"/>
</dbReference>
<dbReference type="GO" id="GO:0140662">
    <property type="term" value="F:ATP-dependent protein folding chaperone"/>
    <property type="evidence" value="ECO:0007669"/>
    <property type="project" value="InterPro"/>
</dbReference>
<dbReference type="InterPro" id="IPR001844">
    <property type="entry name" value="Cpn60/GroEL"/>
</dbReference>
<organism evidence="9 11">
    <name type="scientific">Laribacter hongkongensis</name>
    <dbReference type="NCBI Taxonomy" id="168471"/>
    <lineage>
        <taxon>Bacteria</taxon>
        <taxon>Pseudomonadati</taxon>
        <taxon>Pseudomonadota</taxon>
        <taxon>Betaproteobacteria</taxon>
        <taxon>Neisseriales</taxon>
        <taxon>Aquaspirillaceae</taxon>
        <taxon>Laribacter</taxon>
    </lineage>
</organism>
<dbReference type="NCBIfam" id="NF009489">
    <property type="entry name" value="PRK12851.1"/>
    <property type="match status" value="1"/>
</dbReference>
<evidence type="ECO:0000256" key="7">
    <source>
        <dbReference type="RuleBase" id="RU000418"/>
    </source>
</evidence>
<feature type="binding site" evidence="6">
    <location>
        <begin position="30"/>
        <end position="33"/>
    </location>
    <ligand>
        <name>ATP</name>
        <dbReference type="ChEBI" id="CHEBI:30616"/>
    </ligand>
</feature>
<dbReference type="InterPro" id="IPR027410">
    <property type="entry name" value="TCP-1-like_intermed_sf"/>
</dbReference>
<reference evidence="11" key="2">
    <citation type="submission" date="2017-06" db="EMBL/GenBank/DDBJ databases">
        <title>Whole genome sequence of Laribacter hongkongensis LHGZ1.</title>
        <authorList>
            <person name="Chen D."/>
            <person name="Wu H."/>
            <person name="Chen J."/>
        </authorList>
    </citation>
    <scope>NUCLEOTIDE SEQUENCE [LARGE SCALE GENOMIC DNA]</scope>
    <source>
        <strain evidence="11">LHGZ1</strain>
    </source>
</reference>
<dbReference type="Pfam" id="PF00118">
    <property type="entry name" value="Cpn60_TCP1"/>
    <property type="match status" value="1"/>
</dbReference>
<feature type="binding site" evidence="6">
    <location>
        <position position="415"/>
    </location>
    <ligand>
        <name>ATP</name>
        <dbReference type="ChEBI" id="CHEBI:30616"/>
    </ligand>
</feature>
<dbReference type="InterPro" id="IPR027413">
    <property type="entry name" value="GROEL-like_equatorial_sf"/>
</dbReference>
<comment type="function">
    <text evidence="6 8">Together with its co-chaperonin GroES, plays an essential role in assisting protein folding. The GroEL-GroES system forms a nano-cage that allows encapsulation of the non-native substrate proteins and provides a physical environment optimized to promote and accelerate protein folding.</text>
</comment>
<comment type="subunit">
    <text evidence="6 8">Forms a cylinder of 14 subunits composed of two heptameric rings stacked back-to-back. Interacts with the co-chaperonin GroES.</text>
</comment>
<evidence type="ECO:0000313" key="10">
    <source>
        <dbReference type="EMBL" id="MCG9024608.1"/>
    </source>
</evidence>
<feature type="binding site" evidence="6">
    <location>
        <position position="495"/>
    </location>
    <ligand>
        <name>ATP</name>
        <dbReference type="ChEBI" id="CHEBI:30616"/>
    </ligand>
</feature>
<dbReference type="Gene3D" id="3.30.260.10">
    <property type="entry name" value="TCP-1-like chaperonin intermediate domain"/>
    <property type="match status" value="1"/>
</dbReference>
<dbReference type="AlphaFoldDB" id="A0A248LFR8"/>